<feature type="domain" description="Fibronectin type-III" evidence="19">
    <location>
        <begin position="4671"/>
        <end position="4769"/>
    </location>
</feature>
<protein>
    <recommendedName>
        <fullName evidence="23">Usherin</fullName>
    </recommendedName>
</protein>
<feature type="domain" description="Fibronectin type-III" evidence="19">
    <location>
        <begin position="1970"/>
        <end position="2073"/>
    </location>
</feature>
<keyword evidence="16" id="KW-0472">Membrane</keyword>
<comment type="subcellular location">
    <subcellularLocation>
        <location evidence="2">Cell projection</location>
    </subcellularLocation>
    <subcellularLocation>
        <location evidence="1">Secreted</location>
        <location evidence="1">Extracellular space</location>
        <location evidence="1">Extracellular matrix</location>
        <location evidence="1">Basement membrane</location>
    </subcellularLocation>
</comment>
<feature type="domain" description="Fibronectin type-III" evidence="19">
    <location>
        <begin position="2074"/>
        <end position="2161"/>
    </location>
</feature>
<dbReference type="FunFam" id="2.10.25.10:FF:000084">
    <property type="entry name" value="Laminin subunit alpha 3"/>
    <property type="match status" value="1"/>
</dbReference>
<keyword evidence="11" id="KW-0325">Glycoprotein</keyword>
<dbReference type="Pfam" id="PF00053">
    <property type="entry name" value="EGF_laminin"/>
    <property type="match status" value="10"/>
</dbReference>
<keyword evidence="16" id="KW-0812">Transmembrane</keyword>
<keyword evidence="22" id="KW-1185">Reference proteome</keyword>
<feature type="disulfide bond" evidence="14">
    <location>
        <begin position="990"/>
        <end position="1004"/>
    </location>
</feature>
<dbReference type="InterPro" id="IPR013320">
    <property type="entry name" value="ConA-like_dom_sf"/>
</dbReference>
<dbReference type="FunFam" id="2.60.40.10:FF:001716">
    <property type="entry name" value="Usherin"/>
    <property type="match status" value="1"/>
</dbReference>
<feature type="disulfide bond" evidence="14">
    <location>
        <begin position="663"/>
        <end position="672"/>
    </location>
</feature>
<feature type="domain" description="Fibronectin type-III" evidence="19">
    <location>
        <begin position="4861"/>
        <end position="4966"/>
    </location>
</feature>
<feature type="disulfide bond" evidence="14">
    <location>
        <begin position="1028"/>
        <end position="1037"/>
    </location>
</feature>
<dbReference type="CTD" id="7399"/>
<dbReference type="PROSITE" id="PS50027">
    <property type="entry name" value="EGF_LAM_2"/>
    <property type="match status" value="8"/>
</dbReference>
<feature type="domain" description="Fibronectin type-III" evidence="19">
    <location>
        <begin position="2452"/>
        <end position="2549"/>
    </location>
</feature>
<dbReference type="FunFam" id="2.10.25.10:FF:000090">
    <property type="entry name" value="laminin subunit alpha"/>
    <property type="match status" value="4"/>
</dbReference>
<evidence type="ECO:0000256" key="2">
    <source>
        <dbReference type="ARBA" id="ARBA00004316"/>
    </source>
</evidence>
<feature type="domain" description="Fibronectin type-III" evidence="19">
    <location>
        <begin position="2641"/>
        <end position="2736"/>
    </location>
</feature>
<dbReference type="FunFam" id="2.10.25.10:FF:000275">
    <property type="entry name" value="usherin"/>
    <property type="match status" value="1"/>
</dbReference>
<dbReference type="FunFam" id="2.10.25.10:FF:000105">
    <property type="entry name" value="laminin subunit gamma-1"/>
    <property type="match status" value="1"/>
</dbReference>
<evidence type="ECO:0000259" key="18">
    <source>
        <dbReference type="PROSITE" id="PS50027"/>
    </source>
</evidence>
<dbReference type="SUPFAM" id="SSF57196">
    <property type="entry name" value="EGF/Laminin"/>
    <property type="match status" value="9"/>
</dbReference>
<feature type="transmembrane region" description="Helical" evidence="16">
    <location>
        <begin position="5067"/>
        <end position="5093"/>
    </location>
</feature>
<feature type="disulfide bond" evidence="14">
    <location>
        <begin position="715"/>
        <end position="724"/>
    </location>
</feature>
<dbReference type="PROSITE" id="PS01248">
    <property type="entry name" value="EGF_LAM_1"/>
    <property type="match status" value="2"/>
</dbReference>
<dbReference type="Proteomes" id="UP000887568">
    <property type="component" value="Unplaced"/>
</dbReference>
<evidence type="ECO:0000259" key="19">
    <source>
        <dbReference type="PROSITE" id="PS50853"/>
    </source>
</evidence>
<feature type="disulfide bond" evidence="14">
    <location>
        <begin position="1007"/>
        <end position="1019"/>
    </location>
</feature>
<keyword evidence="7" id="KW-0084">Basement membrane</keyword>
<feature type="domain" description="Fibronectin type-III" evidence="19">
    <location>
        <begin position="4398"/>
        <end position="4485"/>
    </location>
</feature>
<feature type="domain" description="Fibronectin type-III" evidence="19">
    <location>
        <begin position="3537"/>
        <end position="3624"/>
    </location>
</feature>
<dbReference type="GO" id="GO:0005604">
    <property type="term" value="C:basement membrane"/>
    <property type="evidence" value="ECO:0007669"/>
    <property type="project" value="UniProtKB-SubCell"/>
</dbReference>
<feature type="domain" description="Laminin N-terminal" evidence="20">
    <location>
        <begin position="286"/>
        <end position="518"/>
    </location>
</feature>
<feature type="domain" description="Fibronectin type-III" evidence="19">
    <location>
        <begin position="4305"/>
        <end position="4397"/>
    </location>
</feature>
<dbReference type="InterPro" id="IPR001791">
    <property type="entry name" value="Laminin_G"/>
</dbReference>
<dbReference type="InterPro" id="IPR013783">
    <property type="entry name" value="Ig-like_fold"/>
</dbReference>
<dbReference type="Gene3D" id="2.60.40.10">
    <property type="entry name" value="Immunoglobulins"/>
    <property type="match status" value="31"/>
</dbReference>
<evidence type="ECO:0000259" key="20">
    <source>
        <dbReference type="PROSITE" id="PS51117"/>
    </source>
</evidence>
<dbReference type="CDD" id="cd00063">
    <property type="entry name" value="FN3"/>
    <property type="match status" value="30"/>
</dbReference>
<keyword evidence="13 14" id="KW-0424">Laminin EGF-like domain</keyword>
<accession>A0A914B9G9</accession>
<comment type="caution">
    <text evidence="14">Lacks conserved residue(s) required for the propagation of feature annotation.</text>
</comment>
<feature type="domain" description="Laminin EGF-like" evidence="18">
    <location>
        <begin position="1007"/>
        <end position="1057"/>
    </location>
</feature>
<evidence type="ECO:0000256" key="9">
    <source>
        <dbReference type="ARBA" id="ARBA00023054"/>
    </source>
</evidence>
<feature type="domain" description="Laminin EGF-like" evidence="18">
    <location>
        <begin position="640"/>
        <end position="692"/>
    </location>
</feature>
<feature type="disulfide bond" evidence="14">
    <location>
        <begin position="868"/>
        <end position="877"/>
    </location>
</feature>
<dbReference type="GeneID" id="119741066"/>
<evidence type="ECO:0000256" key="11">
    <source>
        <dbReference type="ARBA" id="ARBA00023180"/>
    </source>
</evidence>
<dbReference type="PANTHER" id="PTHR46957">
    <property type="entry name" value="CYTOKINE RECEPTOR"/>
    <property type="match status" value="1"/>
</dbReference>
<keyword evidence="12" id="KW-0966">Cell projection</keyword>
<keyword evidence="6" id="KW-0677">Repeat</keyword>
<feature type="domain" description="Fibronectin type-III" evidence="19">
    <location>
        <begin position="3903"/>
        <end position="3997"/>
    </location>
</feature>
<feature type="domain" description="Fibronectin type-III" evidence="19">
    <location>
        <begin position="2935"/>
        <end position="3029"/>
    </location>
</feature>
<feature type="disulfide bond" evidence="14">
    <location>
        <begin position="955"/>
        <end position="972"/>
    </location>
</feature>
<dbReference type="GO" id="GO:0007155">
    <property type="term" value="P:cell adhesion"/>
    <property type="evidence" value="ECO:0007669"/>
    <property type="project" value="UniProtKB-KW"/>
</dbReference>
<keyword evidence="9" id="KW-0175">Coiled coil</keyword>
<feature type="region of interest" description="Disordered" evidence="15">
    <location>
        <begin position="1957"/>
        <end position="1978"/>
    </location>
</feature>
<feature type="domain" description="Laminin EGF-like" evidence="18">
    <location>
        <begin position="953"/>
        <end position="1006"/>
    </location>
</feature>
<dbReference type="Gene3D" id="2.60.120.200">
    <property type="match status" value="3"/>
</dbReference>
<evidence type="ECO:0000256" key="13">
    <source>
        <dbReference type="ARBA" id="ARBA00023292"/>
    </source>
</evidence>
<evidence type="ECO:0000256" key="3">
    <source>
        <dbReference type="ARBA" id="ARBA00022525"/>
    </source>
</evidence>
<feature type="domain" description="Laminin G" evidence="17">
    <location>
        <begin position="1728"/>
        <end position="1907"/>
    </location>
</feature>
<keyword evidence="16" id="KW-1133">Transmembrane helix</keyword>
<dbReference type="PROSITE" id="PS50853">
    <property type="entry name" value="FN3"/>
    <property type="match status" value="28"/>
</dbReference>
<keyword evidence="10 14" id="KW-1015">Disulfide bond</keyword>
<evidence type="ECO:0000256" key="8">
    <source>
        <dbReference type="ARBA" id="ARBA00022889"/>
    </source>
</evidence>
<evidence type="ECO:0000256" key="15">
    <source>
        <dbReference type="SAM" id="MobiDB-lite"/>
    </source>
</evidence>
<feature type="domain" description="Fibronectin type-III" evidence="19">
    <location>
        <begin position="4770"/>
        <end position="4860"/>
    </location>
</feature>
<feature type="disulfide bond" evidence="14">
    <location>
        <begin position="815"/>
        <end position="824"/>
    </location>
</feature>
<feature type="disulfide bond" evidence="14">
    <location>
        <begin position="1009"/>
        <end position="1026"/>
    </location>
</feature>
<name>A0A914B9G9_PATMI</name>
<evidence type="ECO:0000256" key="5">
    <source>
        <dbReference type="ARBA" id="ARBA00022729"/>
    </source>
</evidence>
<dbReference type="PROSITE" id="PS50025">
    <property type="entry name" value="LAM_G_DOMAIN"/>
    <property type="match status" value="2"/>
</dbReference>
<feature type="domain" description="Fibronectin type-III" evidence="19">
    <location>
        <begin position="4194"/>
        <end position="4301"/>
    </location>
</feature>
<dbReference type="Pfam" id="PF13385">
    <property type="entry name" value="Laminin_G_3"/>
    <property type="match status" value="1"/>
</dbReference>
<dbReference type="InterPro" id="IPR006558">
    <property type="entry name" value="LamG-like"/>
</dbReference>
<dbReference type="EnsemblMetazoa" id="XM_038216716.1">
    <property type="protein sequence ID" value="XP_038072644.1"/>
    <property type="gene ID" value="LOC119741066"/>
</dbReference>
<evidence type="ECO:0000256" key="6">
    <source>
        <dbReference type="ARBA" id="ARBA00022737"/>
    </source>
</evidence>
<feature type="domain" description="Fibronectin type-III" evidence="19">
    <location>
        <begin position="2830"/>
        <end position="2934"/>
    </location>
</feature>
<keyword evidence="5" id="KW-0732">Signal</keyword>
<feature type="domain" description="Fibronectin type-III" evidence="19">
    <location>
        <begin position="4576"/>
        <end position="4666"/>
    </location>
</feature>
<evidence type="ECO:0000256" key="10">
    <source>
        <dbReference type="ARBA" id="ARBA00023157"/>
    </source>
</evidence>
<dbReference type="InterPro" id="IPR003961">
    <property type="entry name" value="FN3_dom"/>
</dbReference>
<evidence type="ECO:0000256" key="1">
    <source>
        <dbReference type="ARBA" id="ARBA00004302"/>
    </source>
</evidence>
<feature type="domain" description="Laminin G" evidence="17">
    <location>
        <begin position="1522"/>
        <end position="1723"/>
    </location>
</feature>
<dbReference type="CDD" id="cd00055">
    <property type="entry name" value="EGF_Lam"/>
    <property type="match status" value="10"/>
</dbReference>
<dbReference type="SMART" id="SM00560">
    <property type="entry name" value="LamGL"/>
    <property type="match status" value="1"/>
</dbReference>
<dbReference type="OMA" id="LYMDGML"/>
<evidence type="ECO:0000313" key="22">
    <source>
        <dbReference type="Proteomes" id="UP000887568"/>
    </source>
</evidence>
<feature type="disulfide bond" evidence="14">
    <location>
        <begin position="766"/>
        <end position="775"/>
    </location>
</feature>
<feature type="domain" description="Fibronectin type-III" evidence="19">
    <location>
        <begin position="2740"/>
        <end position="2826"/>
    </location>
</feature>
<dbReference type="FunFam" id="2.60.40.10:FF:001176">
    <property type="entry name" value="Usherin"/>
    <property type="match status" value="2"/>
</dbReference>
<evidence type="ECO:0000256" key="12">
    <source>
        <dbReference type="ARBA" id="ARBA00023273"/>
    </source>
</evidence>
<evidence type="ECO:0000256" key="7">
    <source>
        <dbReference type="ARBA" id="ARBA00022869"/>
    </source>
</evidence>
<evidence type="ECO:0000313" key="21">
    <source>
        <dbReference type="EnsemblMetazoa" id="XP_038072644.1"/>
    </source>
</evidence>
<dbReference type="FunFam" id="2.10.25.10:FF:000069">
    <property type="entry name" value="Laminin subunit alpha 1"/>
    <property type="match status" value="1"/>
</dbReference>
<feature type="disulfide bond" evidence="14">
    <location>
        <begin position="745"/>
        <end position="757"/>
    </location>
</feature>
<feature type="domain" description="Laminin EGF-like" evidence="18">
    <location>
        <begin position="845"/>
        <end position="897"/>
    </location>
</feature>
<feature type="domain" description="Fibronectin type-III" evidence="19">
    <location>
        <begin position="3810"/>
        <end position="3902"/>
    </location>
</feature>
<dbReference type="SMART" id="SM00060">
    <property type="entry name" value="FN3"/>
    <property type="match status" value="33"/>
</dbReference>
<dbReference type="SUPFAM" id="SSF49265">
    <property type="entry name" value="Fibronectin type III"/>
    <property type="match status" value="19"/>
</dbReference>
<feature type="domain" description="Fibronectin type-III" evidence="19">
    <location>
        <begin position="2162"/>
        <end position="2258"/>
    </location>
</feature>
<feature type="domain" description="Fibronectin type-III" evidence="19">
    <location>
        <begin position="3717"/>
        <end position="3806"/>
    </location>
</feature>
<dbReference type="SMART" id="SM00136">
    <property type="entry name" value="LamNT"/>
    <property type="match status" value="1"/>
</dbReference>
<feature type="domain" description="Fibronectin type-III" evidence="19">
    <location>
        <begin position="1248"/>
        <end position="1369"/>
    </location>
</feature>
<dbReference type="GO" id="GO:0042995">
    <property type="term" value="C:cell projection"/>
    <property type="evidence" value="ECO:0007669"/>
    <property type="project" value="UniProtKB-SubCell"/>
</dbReference>
<dbReference type="CDD" id="cd00110">
    <property type="entry name" value="LamG"/>
    <property type="match status" value="2"/>
</dbReference>
<dbReference type="RefSeq" id="XP_038072644.1">
    <property type="nucleotide sequence ID" value="XM_038216716.1"/>
</dbReference>
<dbReference type="FunFam" id="2.60.40.10:FF:001100">
    <property type="entry name" value="Usherin"/>
    <property type="match status" value="1"/>
</dbReference>
<dbReference type="SMART" id="SM00282">
    <property type="entry name" value="LamG"/>
    <property type="match status" value="2"/>
</dbReference>
<dbReference type="SUPFAM" id="SSF49899">
    <property type="entry name" value="Concanavalin A-like lectins/glucanases"/>
    <property type="match status" value="3"/>
</dbReference>
<reference evidence="21" key="1">
    <citation type="submission" date="2022-11" db="UniProtKB">
        <authorList>
            <consortium name="EnsemblMetazoa"/>
        </authorList>
    </citation>
    <scope>IDENTIFICATION</scope>
</reference>
<evidence type="ECO:0000256" key="14">
    <source>
        <dbReference type="PROSITE-ProRule" id="PRU00460"/>
    </source>
</evidence>
<dbReference type="Pfam" id="PF00055">
    <property type="entry name" value="Laminin_N"/>
    <property type="match status" value="1"/>
</dbReference>
<feature type="domain" description="Fibronectin type-III" evidence="19">
    <location>
        <begin position="3998"/>
        <end position="4102"/>
    </location>
</feature>
<sequence length="5233" mass="563887">MASCVWINSRLPSALTGAGIFLIVFLSHLNPAVCQGVFPQLINAAERKPISTAPAIGTCGYSPSTGGLLTTAFCRSSTLASSVTTCHQTICSQGCPSRTSSPSPTPILSPASPCIRRDSLDVRPLSLAGSTSHIFDAGCFISPGVVPTVGSNGRFTMSVWLKPDPSQTQEGTLLEKRSSLTGRIIYTLLVSQTMIAFEYRTSPDTAYLISAQADISPTQWTHLAVQVYDTKLSFFVNGLAADGTALETQTLQGQMYDESNAQTRVGQRITGGDQYLGRMQDFYIYSETLTNREIVELATGSLPEVHAQTNCRCPDSHPRIHPLDDRFCLRNGDPDTTPDLQSRLRQDAYPLEYANDGDVGSSWVSTFTDDIMLYVDLVSGEFQVFYVVLQFYSPQPTAVTISRRANDTADWTVWQYYAEDCTTAFGMPNNGLLSLPTSVNCLQFSTNPPIPYSKGNITFQLLAPEPIARPGYNDFYNTPALLEFVRATQIRVHLQNHYHVTNRRHAYYGIEELTVSARCDCSGHALECDLNATPYQCVCLHNTMGDHCDSCSPRYNDKPFRHGDQEEAYACKPCTCHNHANSCEYNVTVDPFPDDHSRGGGGVCIDCQNNTEGRFCDRCRTGYYREAGTPLDSPQVCRPCDCFTNGTVGGSDICNTTGGKCPCKSFTMGRQCGACQPGFFNLQSSNPLGCEECGCQTAGTVGGDPTCPETGVCRCKINVIGDKCDRCNYGFFNLSSSNPQGCQPCSCSPSGGASPYCNPVTGSCQCNPGTHGQNCDQCLDGYYGLGPGGCLQCDCGEAGSVPGSFCDKVTGQCLCKANVEGPRCDQCRANAYNLQRSDPNGCSDCACNVAGTVNASSSCHAVAGACSCKSLVTGRTCNQCLNDNWGLEPSNPNGCLPCACDPTGTQRGSNGTLLGCDQNSGQCSCLNGRTGRQCDQCSVGYLSLDVGGGCLPCNCHATGSVSDTCHPVTGQCRCSDPSTSGVAGRQCDSCLPEFWDFNDVTGRCQLCACDPAGSLNTTCEPNNGLCECKELVTGRRCDTCKSGTSNLQAGNLLGCSKAPEQQPAPSWSALTPFSLQLVWGPPDAPNGNILEYRLYRDGVLVYNGLYGNDPLGTQEHNDTGLTPYTQYTYYVQAMNEAGSASSPPITATTPDAIPANFDVLTITNVGARTAQFAWTKPAAIVAPIARYILTSVTPSRPTPPTQHYSGLATSYAADDLIPFTNYTFFLTVCTASDCGRGLGNVAYTPMAAPEGVQEADAVGISTTAFFISWEPPTEPNGIITHYELFMRGLPGRNGLRDPPETRIFFPAGYYNPRPTLTPLETPAEPPATNFTQDGLEPFTQYEFKVTARNAAGTGESDWALARTLEAMPLSTPAPYVYGISSSQLNVTWQPPTERQALGFIIQYNVYQIVMSDDPFAPPEIQTLIHTSDGTSNYYIVNDLQPYALHEFIIEACNSIGCVKSDRSSGRTLESAPEDLQPPFVNGYNFSTMSVTWNPPLQQNGPTPVYTAVRTIASFNSYPPRVEKGTRFPGGAYYLFPSSTLPSSAYTGIEFEFRVERLVSPTTPVDALLLLAISSGEQEEFLAVQLRGGRPWFLFDPQGGVAAVTPTNDGGRAYDDGQWHRVLAVRNGVVGTITVDGVYTGQSSAQTASTIIGMTTGLHVGGLPPDFVLSRTETGNSALVQRSFVGCMRGLRVEKQHRPTSLWEELQWEGAVARQNTVPGWQGCPVGLAGGAHFLGKGYAILPEGTVTGGPAFIVTMEMRTQLSSGLVMFAYASNGAFLLLQLVNGDLELVIRTGSADPLTLSTSGANLCDGQWHSVTVVQNGAQVTVSVLGGPQAVGSGDSTPLVITSKLFMGGVPEDSDAVDFASNAGLTFQSGFGGCIRQLVISGQRLDFSVQGAELSNVYLDGCPAETMTSDPCITPTTTAVYTGQATSFGDDGLQTYTEYLYQVTASNNAGSTTSSWAVGRTREGPPTGVTPPTDPVALSGYIIQLSWQRPTGNTGLLLHYILTAYDQDRSQTDPVRVYHNDTGPSEYTGNITDVIPFTSYRVTVTACTAGGCTESSAVDVQTLQEAPEGVNPPQPTSTTADTIALTWPEPDRPNGVITSYALQMNDLTVYTGVQQSHTESGLQVYTAYRFKVTACTTIGCTDSPEVSITTAQRPPTFVTPPTLLARGPTSIEVSWVEPAQLNGRLERYALFLSVQPGQLGQEVYNSTVLIRSHVLSELMAGTTYLVVLSACTGGGCTNSAPATARTEESIPEGVPAPSVTVISPNELHVSWTAPENPNGVITRYTLIQDGSVVLANLSLSYRATGLAPHSLHIFRLEACTSRGCSYGPETSARTAEAPPTGSIMLSVFVTDARTVSARWTAPDNPNGILQYEVLFTGIFYVSPETGNYNTISQTRTLLNTTDANMLVAISGLIPDSPYTVQVLGYNTKGSLLSNQQDVRMTKGSPDGVFPPTLVTLSSTSIRAQWQVPARNNAPGDAKYQLQFRPTLQPGLQEDLFDSPVTVTSFIKTGLSPYTEYEFRIIASNNYGETESDWTAAFTSEAAPGPIDPPMAAILDAYSMLVTWEQPEQPNGIISRVRLYQNNLLRQILPGNATEFLADGLMPYTDYNYHVEMCNSAGCTSSVHSLTYRTPQAIPSGLAAPTLRSETPTSVLITWSPPDSPSGVLTGYEIQRRVKGLAAVTTVVSIGPSSPLVYLDQSPAVTPYTVFEYRVRVRNGIGSSSSLWQTVTTLSAAPGGVNPPSVTILDHQSVLVAWQPPVLTNGEIISYTIRMPQPRVYIGDTNSTSRVVSGLVPYTNYLVSIEACTIGGCTESSGTPAQTDPYIPAGQAPPRGDAITQTYISVSWSPPTGPNGPNIRYELHRMKIREPLQPGTPIGIGFWQLIYSGTQTFYADLGLTTYTTYQYRVTVSNDVGSLTSDSSDEVMTLAGRPSVGASLSAIALDHVTVSLTWTTPTLQELKGSVVNYFIEYGASSTPGIRTTATYPPGVSSTTVGLLMPNTLYEFRVIIFNGAYNVSSNLAYVETLDGAPEGFSVPTINILSPSALRVSWQSPAQPNGDILRYDVYQDNVVVATLPSSTFSHILSNLQPYTIYKIQVEVCTVYDCLLSNATFTTTLEAPPTGMTPPNLRVLGSSVIDVNWVTPTQPNGILLQYELYRRAYTTCDEESGGGTGTDICFYLECSITESVCGNQCYSGSQVCCEGVLHNQQPSYECCGTNYLPARTVSSDVCCGGQFHPYQADHQCCSGQYVSVPVGQICCSDPNEDRVAVGPGDACCRGVPYDTAGPQICCGGTFYDKTQGLCCQMTFVSFDGTFQDGFNSQCCGSSVIGSDQVCCQENDLTMSFNPEPNKVCCGIEYVDPDVTLCCSSETGIVKVHSYPTPQAKRSANDQCCGAEKITPSQACCNNAGYNPLTHVCADRGTNVEGNCGGGTVCPISQAATAYCSRCDFDMNTNVCATIDSRFMPSPPPSASPTPGGSGVCLTALDSVAITGPNTYSYLDEDLLPYTTYEYAITAHNSVGSATSEFSSAQTNEAIPIGVAAPEWRVGTGVLDTIVLTWTQPAYPNGVITTYILRRDNIEIYRGLDTSLDDNRGIQPYQHYTYVLGACTSIGCANSEPVIAATLQDAPANLFDPTVTSLDANTIQITWREPGRPNGVIQEYRITEAGTADPIYVGDATVFEFLHGGLFPYTSYTYTLVACTSTGCTSSNPISITTPEAPPQGVSSPVHVVVSATILELYWSPPAVPNGIITSYQLYRFDRLVYTGSQSSQVFTDTNLSPNTRYEYTLRASTSAGGTNSSVYACQTPESTPEAIPTPSLTVLSSTSIRASWQAPAIPNGVIRRYGVVILSGTPEQRPYFSGLATSIVISNLTPFRLYDVRVEACTDGGCGHGPKAFARTFEAPPQGQGEPTLVATGPTVIEVSWNPPTNPNGNITRYMVYRRQYGTAQLYLVYQGDAAQKSFTNAGGGLSPFTLFEYRITVHNSEGMDEGPWANVRTLEAPPQGVAQPELVAVSSYAIMASWQLTAFPNGLITAYRLEYQELSSDPTLPNPVVPAATVEGSLFQTTFYGLSPFTSYQVRIVAINGAGETAGPWGQVTTQEGVPAEIGGFTVVQQSDGRSLVLRWPEPGQPNGHIQEYRIYEDVYLITPIYVGLTREYLFRRLDPYTEYVVVLEACTSIGCGRGQPQTVITAEVAPANQAPPTVGEITSASVQLLWSPPVSANGRVLRYDIVRCTATSSRRRRDTDSSLFTDTRVVHQEYNTDADAYSFTDYSLQPHKLYEYRIVVVNAVGQAESSWVSVRTEEASPVGVLPPVVSHVANDPTTLQIQWSEPSQANGIITGYLLGRNDSAPFSFESDAPRQFTDRGLMAYTLYAYTVTACTGGGCTESDPTYIRTLETAPGSVAPPVAVPISSTSIQISWTSPSLDAGEIIRYDLKTDGVVVYSGSGLEHTSTGLVPYQEYSFTISACTAGGCTESLPTLSRPFEAQPVGMNPPVLRALSAISVEASWIEPDMPNGLILRYELRRDGKLVYDGDATRFQDFGDGGRGLTPGQEYSYVVTAFNSQGLAISDPATVLTSSSSPAGLNPPDLTVLTSSSIRATWLPPIYPNGDIQNYTLYVEGNILYSGKQFSYDVERLHFFTEYEFRIGACTLTGCALSDRAHARTLENAPSNQLAPTLTPLTDNLGVASGVLAEWGLPQNPNGLILGYKLYRRRVYRQTNNRDDPVLIYEGPNTRYTDLDPTLVPDKTYEYMVTSINSEGETSSSWAPVRMLEAPPEGLQPPQLQDVGPTTLTVNILVPSQPNGDISSYTIIRNGTELIITTLTSYTDGQLQPYTVYAYSVRACTAGGCITSEQATVRTSQALPSGIAPPAVTEVGTTWIHVAWDPPAETNGIIIRYELHMRASCPPTSQPFSQPCTEAGYQRIDKALALAHNATGLRPYTNYQFIVMAYNNEGAVQSPDSIQATLGAVPEYVPETKPAILTNATSRLISVSWAGSFRLNGMLTEYQLTENGDVVYSGIATGVRRPLKAQQYEWTVMCKTTVGSVSYPTIIYQPPDSPNATREPQVVWYNTVWFIAIMVLVGVVILFILIAVVLSRLGTRKPYERERRPLPPRQQRGNFTFNTCGKYSETESILDPIPQAVSRSASMHSLRNAYINPTFLDPSQGGLPQPPLSYSRGTTPEKMKQQFDDSGWDSRVLLPKQDSGMVSMADGFDEDTMTHISQPYSYTKEQTMFTDTHL</sequence>
<dbReference type="InterPro" id="IPR050713">
    <property type="entry name" value="RTP_Phos/Ushers"/>
</dbReference>
<dbReference type="PANTHER" id="PTHR46957:SF7">
    <property type="entry name" value="USHERIN"/>
    <property type="match status" value="1"/>
</dbReference>
<feature type="domain" description="Fibronectin type-III" evidence="19">
    <location>
        <begin position="1059"/>
        <end position="1152"/>
    </location>
</feature>
<dbReference type="SMART" id="SM00180">
    <property type="entry name" value="EGF_Lam"/>
    <property type="match status" value="10"/>
</dbReference>
<feature type="disulfide bond" evidence="14">
    <location>
        <begin position="925"/>
        <end position="934"/>
    </location>
</feature>
<evidence type="ECO:0000259" key="17">
    <source>
        <dbReference type="PROSITE" id="PS50025"/>
    </source>
</evidence>
<feature type="domain" description="Fibronectin type-III" evidence="19">
    <location>
        <begin position="1370"/>
        <end position="1474"/>
    </location>
</feature>
<keyword evidence="4" id="KW-0272">Extracellular matrix</keyword>
<dbReference type="OrthoDB" id="5984158at2759"/>
<feature type="domain" description="Laminin EGF-like" evidence="18">
    <location>
        <begin position="898"/>
        <end position="952"/>
    </location>
</feature>
<feature type="domain" description="Fibronectin type-III" evidence="19">
    <location>
        <begin position="3625"/>
        <end position="3716"/>
    </location>
</feature>
<evidence type="ECO:0008006" key="23">
    <source>
        <dbReference type="Google" id="ProtNLM"/>
    </source>
</evidence>
<dbReference type="Gene3D" id="2.10.25.10">
    <property type="entry name" value="Laminin"/>
    <property type="match status" value="9"/>
</dbReference>
<dbReference type="FunFam" id="2.60.40.10:FF:001030">
    <property type="entry name" value="Usherin"/>
    <property type="match status" value="1"/>
</dbReference>
<dbReference type="FunFam" id="2.60.40.10:FF:001004">
    <property type="entry name" value="Usherin"/>
    <property type="match status" value="1"/>
</dbReference>
<feature type="disulfide bond" evidence="14">
    <location>
        <begin position="747"/>
        <end position="764"/>
    </location>
</feature>
<dbReference type="InterPro" id="IPR008211">
    <property type="entry name" value="Laminin_N"/>
</dbReference>
<keyword evidence="3" id="KW-0964">Secreted</keyword>
<dbReference type="Pfam" id="PF02210">
    <property type="entry name" value="Laminin_G_2"/>
    <property type="match status" value="2"/>
</dbReference>
<dbReference type="FunFam" id="2.60.40.10:FF:001379">
    <property type="entry name" value="Usherin"/>
    <property type="match status" value="1"/>
</dbReference>
<feature type="domain" description="Laminin EGF-like" evidence="18">
    <location>
        <begin position="793"/>
        <end position="844"/>
    </location>
</feature>
<feature type="disulfide bond" evidence="14">
    <location>
        <begin position="953"/>
        <end position="965"/>
    </location>
</feature>
<feature type="domain" description="Fibronectin type-III" evidence="19">
    <location>
        <begin position="2259"/>
        <end position="2345"/>
    </location>
</feature>
<feature type="domain" description="Fibronectin type-III" evidence="19">
    <location>
        <begin position="4103"/>
        <end position="4193"/>
    </location>
</feature>
<dbReference type="InterPro" id="IPR002049">
    <property type="entry name" value="LE_dom"/>
</dbReference>
<dbReference type="InterPro" id="IPR036116">
    <property type="entry name" value="FN3_sf"/>
</dbReference>
<dbReference type="FunFam" id="2.10.25.10:FF:000388">
    <property type="entry name" value="Laminin subunit alpha"/>
    <property type="match status" value="1"/>
</dbReference>
<feature type="domain" description="Laminin EGF-like" evidence="18">
    <location>
        <begin position="693"/>
        <end position="744"/>
    </location>
</feature>
<feature type="domain" description="Laminin EGF-like" evidence="18">
    <location>
        <begin position="745"/>
        <end position="792"/>
    </location>
</feature>
<dbReference type="PROSITE" id="PS51117">
    <property type="entry name" value="LAMININ_NTER"/>
    <property type="match status" value="1"/>
</dbReference>
<dbReference type="PRINTS" id="PR00011">
    <property type="entry name" value="EGFLAMININ"/>
</dbReference>
<organism evidence="21 22">
    <name type="scientific">Patiria miniata</name>
    <name type="common">Bat star</name>
    <name type="synonym">Asterina miniata</name>
    <dbReference type="NCBI Taxonomy" id="46514"/>
    <lineage>
        <taxon>Eukaryota</taxon>
        <taxon>Metazoa</taxon>
        <taxon>Echinodermata</taxon>
        <taxon>Eleutherozoa</taxon>
        <taxon>Asterozoa</taxon>
        <taxon>Asteroidea</taxon>
        <taxon>Valvatacea</taxon>
        <taxon>Valvatida</taxon>
        <taxon>Asterinidae</taxon>
        <taxon>Patiria</taxon>
    </lineage>
</organism>
<evidence type="ECO:0000256" key="16">
    <source>
        <dbReference type="SAM" id="Phobius"/>
    </source>
</evidence>
<dbReference type="Gene3D" id="2.60.120.260">
    <property type="entry name" value="Galactose-binding domain-like"/>
    <property type="match status" value="1"/>
</dbReference>
<keyword evidence="8" id="KW-0130">Cell adhesion</keyword>
<feature type="domain" description="Fibronectin type-III" evidence="19">
    <location>
        <begin position="3030"/>
        <end position="3122"/>
    </location>
</feature>
<feature type="domain" description="Fibronectin type-III" evidence="19">
    <location>
        <begin position="2550"/>
        <end position="2637"/>
    </location>
</feature>
<evidence type="ECO:0000256" key="4">
    <source>
        <dbReference type="ARBA" id="ARBA00022530"/>
    </source>
</evidence>
<dbReference type="Pfam" id="PF00041">
    <property type="entry name" value="fn3"/>
    <property type="match status" value="17"/>
</dbReference>
<proteinExistence type="predicted"/>